<accession>A0A2W1KFM5</accession>
<dbReference type="EMBL" id="QKQP01000005">
    <property type="protein sequence ID" value="PZD80544.1"/>
    <property type="molecule type" value="Genomic_DNA"/>
</dbReference>
<organism evidence="2 3">
    <name type="scientific">Acidithiobacillus ferrooxidans</name>
    <name type="common">Thiobacillus ferrooxidans</name>
    <dbReference type="NCBI Taxonomy" id="920"/>
    <lineage>
        <taxon>Bacteria</taxon>
        <taxon>Pseudomonadati</taxon>
        <taxon>Pseudomonadota</taxon>
        <taxon>Acidithiobacillia</taxon>
        <taxon>Acidithiobacillales</taxon>
        <taxon>Acidithiobacillaceae</taxon>
        <taxon>Acidithiobacillus</taxon>
    </lineage>
</organism>
<feature type="signal peptide" evidence="1">
    <location>
        <begin position="1"/>
        <end position="22"/>
    </location>
</feature>
<protein>
    <submittedName>
        <fullName evidence="2">Uncharacterized protein</fullName>
    </submittedName>
</protein>
<dbReference type="RefSeq" id="WP_009562706.1">
    <property type="nucleotide sequence ID" value="NZ_AP025160.1"/>
</dbReference>
<feature type="chain" id="PRO_5016008084" evidence="1">
    <location>
        <begin position="23"/>
        <end position="100"/>
    </location>
</feature>
<dbReference type="Proteomes" id="UP000248886">
    <property type="component" value="Unassembled WGS sequence"/>
</dbReference>
<evidence type="ECO:0000256" key="1">
    <source>
        <dbReference type="SAM" id="SignalP"/>
    </source>
</evidence>
<keyword evidence="1" id="KW-0732">Signal</keyword>
<dbReference type="AlphaFoldDB" id="A0A2W1KFM5"/>
<evidence type="ECO:0000313" key="2">
    <source>
        <dbReference type="EMBL" id="PZD80544.1"/>
    </source>
</evidence>
<gene>
    <name evidence="2" type="ORF">DN052_08820</name>
</gene>
<name>A0A2W1KFM5_ACIFR</name>
<reference evidence="2 3" key="1">
    <citation type="submission" date="2018-06" db="EMBL/GenBank/DDBJ databases">
        <title>Draft sequence of Acidithiobacillus ferrooxidans CCM 4253.</title>
        <authorList>
            <person name="Moya-Beltran A."/>
            <person name="Castro M."/>
            <person name="Covarrubias P.C."/>
            <person name="Issotta F."/>
            <person name="Janiczek O."/>
            <person name="Mandl M."/>
            <person name="Kucera J."/>
            <person name="Quatrini R."/>
        </authorList>
    </citation>
    <scope>NUCLEOTIDE SEQUENCE [LARGE SCALE GENOMIC DNA]</scope>
    <source>
        <strain evidence="2 3">CCM 4253</strain>
    </source>
</reference>
<evidence type="ECO:0000313" key="3">
    <source>
        <dbReference type="Proteomes" id="UP000248886"/>
    </source>
</evidence>
<proteinExistence type="predicted"/>
<sequence>MNNRLFVVSVIGILLGTPLAVASTTIPSTSAVTSAKTAIATHAQIVKQKRIAHIQARIMRLKRLDTILTSKSETLRLAKAARVKSQIRKLQAHLTKLQGK</sequence>
<dbReference type="OrthoDB" id="9973926at2"/>
<comment type="caution">
    <text evidence="2">The sequence shown here is derived from an EMBL/GenBank/DDBJ whole genome shotgun (WGS) entry which is preliminary data.</text>
</comment>
<dbReference type="GeneID" id="65281554"/>